<organism evidence="2 3">
    <name type="scientific">Cyanidiococcus yangmingshanensis</name>
    <dbReference type="NCBI Taxonomy" id="2690220"/>
    <lineage>
        <taxon>Eukaryota</taxon>
        <taxon>Rhodophyta</taxon>
        <taxon>Bangiophyceae</taxon>
        <taxon>Cyanidiales</taxon>
        <taxon>Cyanidiaceae</taxon>
        <taxon>Cyanidiococcus</taxon>
    </lineage>
</organism>
<dbReference type="Gene3D" id="3.30.900.10">
    <property type="entry name" value="HORMA domain"/>
    <property type="match status" value="1"/>
</dbReference>
<dbReference type="OrthoDB" id="21254at2759"/>
<reference evidence="2 3" key="1">
    <citation type="journal article" date="2020" name="J. Phycol.">
        <title>Comparative genome analysis reveals Cyanidiococcus gen. nov., a new extremophilic red algal genus sister to Cyanidioschyzon (Cyanidioschyzonaceae, Rhodophyta).</title>
        <authorList>
            <person name="Liu S.-L."/>
            <person name="Chiang Y.-R."/>
            <person name="Yoon H.S."/>
            <person name="Fu H.-Y."/>
        </authorList>
    </citation>
    <scope>NUCLEOTIDE SEQUENCE [LARGE SCALE GENOMIC DNA]</scope>
    <source>
        <strain evidence="2 3">THAL066</strain>
    </source>
</reference>
<gene>
    <name evidence="2" type="ORF">F1559_001885</name>
</gene>
<keyword evidence="1" id="KW-0732">Signal</keyword>
<name>A0A7J7ID64_9RHOD</name>
<protein>
    <submittedName>
        <fullName evidence="2">Uncharacterized protein</fullName>
    </submittedName>
</protein>
<evidence type="ECO:0000313" key="2">
    <source>
        <dbReference type="EMBL" id="KAF6001043.1"/>
    </source>
</evidence>
<proteinExistence type="predicted"/>
<comment type="caution">
    <text evidence="2">The sequence shown here is derived from an EMBL/GenBank/DDBJ whole genome shotgun (WGS) entry which is preliminary data.</text>
</comment>
<keyword evidence="3" id="KW-1185">Reference proteome</keyword>
<evidence type="ECO:0000313" key="3">
    <source>
        <dbReference type="Proteomes" id="UP000530660"/>
    </source>
</evidence>
<dbReference type="GO" id="GO:0016035">
    <property type="term" value="C:zeta DNA polymerase complex"/>
    <property type="evidence" value="ECO:0007669"/>
    <property type="project" value="TreeGrafter"/>
</dbReference>
<dbReference type="AlphaFoldDB" id="A0A7J7ID64"/>
<dbReference type="SUPFAM" id="SSF56019">
    <property type="entry name" value="The spindle assembly checkpoint protein mad2"/>
    <property type="match status" value="1"/>
</dbReference>
<accession>A0A7J7ID64</accession>
<dbReference type="InterPro" id="IPR036570">
    <property type="entry name" value="HORMA_dom_sf"/>
</dbReference>
<dbReference type="PANTHER" id="PTHR11842:SF10">
    <property type="entry name" value="MITOTIC SPINDLE ASSEMBLY CHECKPOINT PROTEIN MAD2B"/>
    <property type="match status" value="1"/>
</dbReference>
<dbReference type="Proteomes" id="UP000530660">
    <property type="component" value="Unassembled WGS sequence"/>
</dbReference>
<dbReference type="EMBL" id="VWRR01000016">
    <property type="protein sequence ID" value="KAF6001043.1"/>
    <property type="molecule type" value="Genomic_DNA"/>
</dbReference>
<sequence length="274" mass="31460">MEKNTFNRALCEFLSLLVNSVLHAAHVYPEQYFVRQTTYEITSWVTSVDALQQYINDHIWWVLQKHASWKVRELVVSIRDLEEGPINNGEPSRVNETVDIQVQDSPSVPTSNQSAYALELARLRVFLPDSEALESVLDSEYASKLHEAYKARFRLLLCRVQTYPWPPAPNNHSIETWKRTFRLYFRVTKTESRDSHKLLLYESLSLRSSGRTNSVSAPCAMRDGIVEPEDEPGLDLKPLASVVVPLCDDFTVAVERPRMRSEQLSLFACIEELS</sequence>
<dbReference type="InterPro" id="IPR045091">
    <property type="entry name" value="Mad2-like"/>
</dbReference>
<feature type="signal peptide" evidence="1">
    <location>
        <begin position="1"/>
        <end position="24"/>
    </location>
</feature>
<feature type="chain" id="PRO_5029898015" evidence="1">
    <location>
        <begin position="25"/>
        <end position="274"/>
    </location>
</feature>
<dbReference type="PANTHER" id="PTHR11842">
    <property type="entry name" value="MITOTIC SPINDLE ASSEMBLY CHECKPOINT PROTEIN MAD2"/>
    <property type="match status" value="1"/>
</dbReference>
<evidence type="ECO:0000256" key="1">
    <source>
        <dbReference type="SAM" id="SignalP"/>
    </source>
</evidence>